<dbReference type="RefSeq" id="WP_071942372.1">
    <property type="nucleotide sequence ID" value="NZ_CP018139.1"/>
</dbReference>
<evidence type="ECO:0000313" key="2">
    <source>
        <dbReference type="Proteomes" id="UP000181985"/>
    </source>
</evidence>
<protein>
    <recommendedName>
        <fullName evidence="3">GTP-binding protein</fullName>
    </recommendedName>
</protein>
<dbReference type="Gene3D" id="6.10.280.50">
    <property type="match status" value="1"/>
</dbReference>
<organism evidence="1 2">
    <name type="scientific">Halomonas aestuarii</name>
    <dbReference type="NCBI Taxonomy" id="1897729"/>
    <lineage>
        <taxon>Bacteria</taxon>
        <taxon>Pseudomonadati</taxon>
        <taxon>Pseudomonadota</taxon>
        <taxon>Gammaproteobacteria</taxon>
        <taxon>Oceanospirillales</taxon>
        <taxon>Halomonadaceae</taxon>
        <taxon>Halomonas</taxon>
    </lineage>
</organism>
<evidence type="ECO:0008006" key="3">
    <source>
        <dbReference type="Google" id="ProtNLM"/>
    </source>
</evidence>
<dbReference type="Proteomes" id="UP000181985">
    <property type="component" value="Chromosome"/>
</dbReference>
<dbReference type="AlphaFoldDB" id="A0A1J0VEA4"/>
<evidence type="ECO:0000313" key="1">
    <source>
        <dbReference type="EMBL" id="APE30376.1"/>
    </source>
</evidence>
<name>A0A1J0VEA4_9GAMM</name>
<dbReference type="InterPro" id="IPR007420">
    <property type="entry name" value="DUF465"/>
</dbReference>
<dbReference type="InterPro" id="IPR038444">
    <property type="entry name" value="DUF465_sf"/>
</dbReference>
<dbReference type="Pfam" id="PF04325">
    <property type="entry name" value="DUF465"/>
    <property type="match status" value="1"/>
</dbReference>
<keyword evidence="2" id="KW-1185">Reference proteome</keyword>
<dbReference type="OrthoDB" id="1263265at2"/>
<sequence length="78" mass="9213">MSHTPHELAEEFPDHAERIHNLKQSDTHFAKLVEDYHEVNRQVHRMETEVEPVATHIEEDTRKKRVALKDAIATYLNE</sequence>
<accession>A0A1J0VEA4</accession>
<reference evidence="2" key="1">
    <citation type="submission" date="2016-11" db="EMBL/GenBank/DDBJ databases">
        <title>Halolamina sediminis sp. nov., an extremely halophilic archaeon isolated from solar salt.</title>
        <authorList>
            <person name="Koh H.-W."/>
            <person name="Rani S."/>
            <person name="Park S.-J."/>
        </authorList>
    </citation>
    <scope>NUCLEOTIDE SEQUENCE [LARGE SCALE GENOMIC DNA]</scope>
    <source>
        <strain evidence="2">Hb3</strain>
    </source>
</reference>
<dbReference type="EMBL" id="CP018139">
    <property type="protein sequence ID" value="APE30376.1"/>
    <property type="molecule type" value="Genomic_DNA"/>
</dbReference>
<dbReference type="KEGG" id="hsi:BOX17_05035"/>
<proteinExistence type="predicted"/>
<gene>
    <name evidence="1" type="ORF">BOX17_05035</name>
</gene>